<accession>A0A224XU22</accession>
<organism evidence="1">
    <name type="scientific">Panstrongylus lignarius</name>
    <dbReference type="NCBI Taxonomy" id="156445"/>
    <lineage>
        <taxon>Eukaryota</taxon>
        <taxon>Metazoa</taxon>
        <taxon>Ecdysozoa</taxon>
        <taxon>Arthropoda</taxon>
        <taxon>Hexapoda</taxon>
        <taxon>Insecta</taxon>
        <taxon>Pterygota</taxon>
        <taxon>Neoptera</taxon>
        <taxon>Paraneoptera</taxon>
        <taxon>Hemiptera</taxon>
        <taxon>Heteroptera</taxon>
        <taxon>Panheteroptera</taxon>
        <taxon>Cimicomorpha</taxon>
        <taxon>Reduviidae</taxon>
        <taxon>Triatominae</taxon>
        <taxon>Panstrongylus</taxon>
    </lineage>
</organism>
<evidence type="ECO:0000313" key="1">
    <source>
        <dbReference type="EMBL" id="JAW14644.1"/>
    </source>
</evidence>
<dbReference type="EMBL" id="GFTR01001782">
    <property type="protein sequence ID" value="JAW14644.1"/>
    <property type="molecule type" value="Transcribed_RNA"/>
</dbReference>
<protein>
    <submittedName>
        <fullName evidence="1">Uncharacterized protein</fullName>
    </submittedName>
</protein>
<sequence length="109" mass="12063">MARAARLVGWGLPLPYLSCVLSHRSDRSLRRRPKKCLRTLLQVCTVPVAPLLTRVQPTYLLEGPILGLGSRCGFLLVPCDRVPLPASLCDYLPVPPPRLGVRLVQRQLG</sequence>
<dbReference type="AlphaFoldDB" id="A0A224XU22"/>
<proteinExistence type="predicted"/>
<name>A0A224XU22_9HEMI</name>
<reference evidence="1" key="1">
    <citation type="journal article" date="2018" name="PLoS Negl. Trop. Dis.">
        <title>An insight into the salivary gland and fat body transcriptome of Panstrongylus lignarius (Hemiptera: Heteroptera), the main vector of Chagas disease in Peru.</title>
        <authorList>
            <person name="Nevoa J.C."/>
            <person name="Mendes M.T."/>
            <person name="da Silva M.V."/>
            <person name="Soares S.C."/>
            <person name="Oliveira C.J.F."/>
            <person name="Ribeiro J.M.C."/>
        </authorList>
    </citation>
    <scope>NUCLEOTIDE SEQUENCE</scope>
</reference>